<gene>
    <name evidence="7" type="ORF">FOB44_12420</name>
</gene>
<protein>
    <submittedName>
        <fullName evidence="7">RagB/SusD family nutrient uptake outer membrane protein</fullName>
    </submittedName>
</protein>
<comment type="subcellular location">
    <subcellularLocation>
        <location evidence="1">Cell outer membrane</location>
    </subcellularLocation>
</comment>
<sequence>MKNIFKIAIFSIAISASFSSCNDALDIIQDGELNAENTFVKTEDMNKYLNGSVYTSLDITNELFLSAQITDELGIGPQNTELALSAHQFYLDVTNGPASGIWLGHYTTINRVNRLIEGASKIKPASTTEQTQYNNILAQARLIRAFSYFTLLSYFSTDIKNPDALGVMLFDYVPGLTNTEPRVKNSAVLSFIDADIAFAESNLAVSNGDYYRIGKNFLNAFKARYYLYRGMHSQAKAAAQEVLNSSGLVLTPAGSPGTLAQNNAAHQNLNKYGTVNSYVKMWNDTNQGEIIFALSRPIVQTWGNIGSLFASNTSAANGSILYDMGRKTFNLLGSVNGDIRRFAYIDPTASINANYATIPNYRAADVLVIDKYPGKPKLGADNTVLATAPLRNDLKIFRLSEMYFILAECAVEEGDLVRAATLIKNVRDARNYVGPVTLPVYGSKQAAYADILLERRKDLYLEGHRYQDLKRLGAIAGVSVDRDPTDDLKTVPVTIPIDDYRMKSLPIPRAEMQGNPSMEQNPGY</sequence>
<keyword evidence="8" id="KW-1185">Reference proteome</keyword>
<feature type="domain" description="RagB/SusD" evidence="6">
    <location>
        <begin position="384"/>
        <end position="524"/>
    </location>
</feature>
<evidence type="ECO:0000256" key="3">
    <source>
        <dbReference type="ARBA" id="ARBA00022729"/>
    </source>
</evidence>
<reference evidence="7 8" key="1">
    <citation type="submission" date="2019-09" db="EMBL/GenBank/DDBJ databases">
        <title>FDA dAtabase for Regulatory Grade micrObial Sequences (FDA-ARGOS): Supporting development and validation of Infectious Disease Dx tests.</title>
        <authorList>
            <person name="Sciortino C."/>
            <person name="Tallon L."/>
            <person name="Sadzewicz L."/>
            <person name="Vavikolanu K."/>
            <person name="Mehta A."/>
            <person name="Aluvathingal J."/>
            <person name="Nadendla S."/>
            <person name="Nandy P."/>
            <person name="Geyer C."/>
            <person name="Yan Y."/>
            <person name="Sichtig H."/>
        </authorList>
    </citation>
    <scope>NUCLEOTIDE SEQUENCE [LARGE SCALE GENOMIC DNA]</scope>
    <source>
        <strain evidence="7 8">FDAARGOS_636</strain>
    </source>
</reference>
<dbReference type="PROSITE" id="PS51257">
    <property type="entry name" value="PROKAR_LIPOPROTEIN"/>
    <property type="match status" value="1"/>
</dbReference>
<accession>A0ABX6KS01</accession>
<dbReference type="InterPro" id="IPR011990">
    <property type="entry name" value="TPR-like_helical_dom_sf"/>
</dbReference>
<dbReference type="Proteomes" id="UP000501570">
    <property type="component" value="Chromosome"/>
</dbReference>
<evidence type="ECO:0000256" key="5">
    <source>
        <dbReference type="ARBA" id="ARBA00023237"/>
    </source>
</evidence>
<evidence type="ECO:0000313" key="7">
    <source>
        <dbReference type="EMBL" id="QIY91394.1"/>
    </source>
</evidence>
<comment type="similarity">
    <text evidence="2">Belongs to the SusD family.</text>
</comment>
<dbReference type="InterPro" id="IPR012944">
    <property type="entry name" value="SusD_RagB_dom"/>
</dbReference>
<name>A0ABX6KS01_CHRGL</name>
<evidence type="ECO:0000313" key="8">
    <source>
        <dbReference type="Proteomes" id="UP000501570"/>
    </source>
</evidence>
<dbReference type="RefSeq" id="WP_168238695.1">
    <property type="nucleotide sequence ID" value="NZ_CP050995.1"/>
</dbReference>
<keyword evidence="4" id="KW-0472">Membrane</keyword>
<keyword evidence="3" id="KW-0732">Signal</keyword>
<dbReference type="Pfam" id="PF07980">
    <property type="entry name" value="SusD_RagB"/>
    <property type="match status" value="1"/>
</dbReference>
<keyword evidence="5" id="KW-0998">Cell outer membrane</keyword>
<evidence type="ECO:0000259" key="6">
    <source>
        <dbReference type="Pfam" id="PF07980"/>
    </source>
</evidence>
<dbReference type="Gene3D" id="1.25.40.390">
    <property type="match status" value="1"/>
</dbReference>
<organism evidence="7 8">
    <name type="scientific">Chryseobacterium gallinarum</name>
    <dbReference type="NCBI Taxonomy" id="1324352"/>
    <lineage>
        <taxon>Bacteria</taxon>
        <taxon>Pseudomonadati</taxon>
        <taxon>Bacteroidota</taxon>
        <taxon>Flavobacteriia</taxon>
        <taxon>Flavobacteriales</taxon>
        <taxon>Weeksellaceae</taxon>
        <taxon>Chryseobacterium group</taxon>
        <taxon>Chryseobacterium</taxon>
    </lineage>
</organism>
<dbReference type="EMBL" id="CP050995">
    <property type="protein sequence ID" value="QIY91394.1"/>
    <property type="molecule type" value="Genomic_DNA"/>
</dbReference>
<dbReference type="SUPFAM" id="SSF48452">
    <property type="entry name" value="TPR-like"/>
    <property type="match status" value="1"/>
</dbReference>
<evidence type="ECO:0000256" key="2">
    <source>
        <dbReference type="ARBA" id="ARBA00006275"/>
    </source>
</evidence>
<evidence type="ECO:0000256" key="1">
    <source>
        <dbReference type="ARBA" id="ARBA00004442"/>
    </source>
</evidence>
<proteinExistence type="inferred from homology"/>
<evidence type="ECO:0000256" key="4">
    <source>
        <dbReference type="ARBA" id="ARBA00023136"/>
    </source>
</evidence>